<protein>
    <submittedName>
        <fullName evidence="1">Uncharacterized protein</fullName>
    </submittedName>
</protein>
<accession>A0ACC0AWY3</accession>
<organism evidence="1 2">
    <name type="scientific">Catharanthus roseus</name>
    <name type="common">Madagascar periwinkle</name>
    <name type="synonym">Vinca rosea</name>
    <dbReference type="NCBI Taxonomy" id="4058"/>
    <lineage>
        <taxon>Eukaryota</taxon>
        <taxon>Viridiplantae</taxon>
        <taxon>Streptophyta</taxon>
        <taxon>Embryophyta</taxon>
        <taxon>Tracheophyta</taxon>
        <taxon>Spermatophyta</taxon>
        <taxon>Magnoliopsida</taxon>
        <taxon>eudicotyledons</taxon>
        <taxon>Gunneridae</taxon>
        <taxon>Pentapetalae</taxon>
        <taxon>asterids</taxon>
        <taxon>lamiids</taxon>
        <taxon>Gentianales</taxon>
        <taxon>Apocynaceae</taxon>
        <taxon>Rauvolfioideae</taxon>
        <taxon>Vinceae</taxon>
        <taxon>Catharanthinae</taxon>
        <taxon>Catharanthus</taxon>
    </lineage>
</organism>
<reference evidence="2" key="1">
    <citation type="journal article" date="2023" name="Nat. Plants">
        <title>Single-cell RNA sequencing provides a high-resolution roadmap for understanding the multicellular compartmentation of specialized metabolism.</title>
        <authorList>
            <person name="Sun S."/>
            <person name="Shen X."/>
            <person name="Li Y."/>
            <person name="Li Y."/>
            <person name="Wang S."/>
            <person name="Li R."/>
            <person name="Zhang H."/>
            <person name="Shen G."/>
            <person name="Guo B."/>
            <person name="Wei J."/>
            <person name="Xu J."/>
            <person name="St-Pierre B."/>
            <person name="Chen S."/>
            <person name="Sun C."/>
        </authorList>
    </citation>
    <scope>NUCLEOTIDE SEQUENCE [LARGE SCALE GENOMIC DNA]</scope>
</reference>
<dbReference type="EMBL" id="CM044705">
    <property type="protein sequence ID" value="KAI5664790.1"/>
    <property type="molecule type" value="Genomic_DNA"/>
</dbReference>
<name>A0ACC0AWY3_CATRO</name>
<gene>
    <name evidence="1" type="ORF">M9H77_24113</name>
</gene>
<evidence type="ECO:0000313" key="2">
    <source>
        <dbReference type="Proteomes" id="UP001060085"/>
    </source>
</evidence>
<dbReference type="Proteomes" id="UP001060085">
    <property type="component" value="Linkage Group LG05"/>
</dbReference>
<sequence length="117" mass="13398">MESRREWGKRSNGLLCLKFKKIAENLKEKSTDFIPKEAGNMKFQNATEDPWLDDLRAKFLDDIYTTIVSTSAQLSTGTGLNNDSQQSVLDVENHCHEVSNKSSKQPMLRKMICCYFC</sequence>
<evidence type="ECO:0000313" key="1">
    <source>
        <dbReference type="EMBL" id="KAI5664790.1"/>
    </source>
</evidence>
<keyword evidence="2" id="KW-1185">Reference proteome</keyword>
<proteinExistence type="predicted"/>
<comment type="caution">
    <text evidence="1">The sequence shown here is derived from an EMBL/GenBank/DDBJ whole genome shotgun (WGS) entry which is preliminary data.</text>
</comment>